<dbReference type="InterPro" id="IPR055170">
    <property type="entry name" value="GFO_IDH_MocA-like_dom"/>
</dbReference>
<feature type="domain" description="Gfo/Idh/MocA-like oxidoreductase N-terminal" evidence="2">
    <location>
        <begin position="7"/>
        <end position="123"/>
    </location>
</feature>
<evidence type="ECO:0000313" key="5">
    <source>
        <dbReference type="Proteomes" id="UP001589810"/>
    </source>
</evidence>
<dbReference type="EMBL" id="JBHLUD010000002">
    <property type="protein sequence ID" value="MFC0541689.1"/>
    <property type="molecule type" value="Genomic_DNA"/>
</dbReference>
<dbReference type="SUPFAM" id="SSF51735">
    <property type="entry name" value="NAD(P)-binding Rossmann-fold domains"/>
    <property type="match status" value="1"/>
</dbReference>
<dbReference type="Gene3D" id="3.30.360.10">
    <property type="entry name" value="Dihydrodipicolinate Reductase, domain 2"/>
    <property type="match status" value="1"/>
</dbReference>
<keyword evidence="5" id="KW-1185">Reference proteome</keyword>
<proteinExistence type="predicted"/>
<dbReference type="Proteomes" id="UP001589810">
    <property type="component" value="Unassembled WGS sequence"/>
</dbReference>
<gene>
    <name evidence="4" type="ORF">ACFFH7_09365</name>
</gene>
<keyword evidence="1" id="KW-0560">Oxidoreductase</keyword>
<dbReference type="InterPro" id="IPR050463">
    <property type="entry name" value="Gfo/Idh/MocA_oxidrdct_glycsds"/>
</dbReference>
<dbReference type="Pfam" id="PF22725">
    <property type="entry name" value="GFO_IDH_MocA_C3"/>
    <property type="match status" value="1"/>
</dbReference>
<evidence type="ECO:0000259" key="3">
    <source>
        <dbReference type="Pfam" id="PF22725"/>
    </source>
</evidence>
<dbReference type="PANTHER" id="PTHR43818:SF11">
    <property type="entry name" value="BCDNA.GH03377"/>
    <property type="match status" value="1"/>
</dbReference>
<dbReference type="Gene3D" id="3.40.50.720">
    <property type="entry name" value="NAD(P)-binding Rossmann-like Domain"/>
    <property type="match status" value="1"/>
</dbReference>
<dbReference type="RefSeq" id="WP_273942278.1">
    <property type="nucleotide sequence ID" value="NZ_CP097263.1"/>
</dbReference>
<comment type="caution">
    <text evidence="4">The sequence shown here is derived from an EMBL/GenBank/DDBJ whole genome shotgun (WGS) entry which is preliminary data.</text>
</comment>
<dbReference type="InterPro" id="IPR000683">
    <property type="entry name" value="Gfo/Idh/MocA-like_OxRdtase_N"/>
</dbReference>
<protein>
    <submittedName>
        <fullName evidence="4">Gfo/Idh/MocA family protein</fullName>
    </submittedName>
</protein>
<dbReference type="InterPro" id="IPR036291">
    <property type="entry name" value="NAD(P)-bd_dom_sf"/>
</dbReference>
<feature type="domain" description="GFO/IDH/MocA-like oxidoreductase" evidence="3">
    <location>
        <begin position="132"/>
        <end position="261"/>
    </location>
</feature>
<dbReference type="SUPFAM" id="SSF55347">
    <property type="entry name" value="Glyceraldehyde-3-phosphate dehydrogenase-like, C-terminal domain"/>
    <property type="match status" value="1"/>
</dbReference>
<name>A0ABV6MN03_9PSEU</name>
<evidence type="ECO:0000256" key="1">
    <source>
        <dbReference type="ARBA" id="ARBA00023002"/>
    </source>
</evidence>
<evidence type="ECO:0000259" key="2">
    <source>
        <dbReference type="Pfam" id="PF01408"/>
    </source>
</evidence>
<dbReference type="PANTHER" id="PTHR43818">
    <property type="entry name" value="BCDNA.GH03377"/>
    <property type="match status" value="1"/>
</dbReference>
<dbReference type="Pfam" id="PF01408">
    <property type="entry name" value="GFO_IDH_MocA"/>
    <property type="match status" value="1"/>
</dbReference>
<accession>A0ABV6MN03</accession>
<evidence type="ECO:0000313" key="4">
    <source>
        <dbReference type="EMBL" id="MFC0541689.1"/>
    </source>
</evidence>
<reference evidence="4 5" key="1">
    <citation type="submission" date="2024-09" db="EMBL/GenBank/DDBJ databases">
        <authorList>
            <person name="Sun Q."/>
            <person name="Mori K."/>
        </authorList>
    </citation>
    <scope>NUCLEOTIDE SEQUENCE [LARGE SCALE GENOMIC DNA]</scope>
    <source>
        <strain evidence="4 5">TBRC 1432</strain>
    </source>
</reference>
<organism evidence="4 5">
    <name type="scientific">Kutzneria chonburiensis</name>
    <dbReference type="NCBI Taxonomy" id="1483604"/>
    <lineage>
        <taxon>Bacteria</taxon>
        <taxon>Bacillati</taxon>
        <taxon>Actinomycetota</taxon>
        <taxon>Actinomycetes</taxon>
        <taxon>Pseudonocardiales</taxon>
        <taxon>Pseudonocardiaceae</taxon>
        <taxon>Kutzneria</taxon>
    </lineage>
</organism>
<sequence length="373" mass="39899">MADVPSVALIGMHGHGRVHLDGLLDRDRAGRLVLCGVADVREPAQDVLAGRMFDTDAGRLLDRARADIVVITSPAHTHLALAERAMELGSHVLLEKPPVTSLADHDRLAAVAARTRRHCQVGFQAFGSSVVQELVRRSRSGELGSVQRVSVVGCWSRDADYFTRSHWAGHRAVDGVVVADGALINPFAHGVALALRLAAPRPDVSVRVQAEAYHAYPIECDDTMSARIEPAGGVPITAAVTLCARHEFEPYVRVFGSQGHATIWYTEDRARIEVGGRVDELAGDRVALIDDLVANLSNDSAVLCSPLSDTRSFTSVLEAVVAGPAAQPIPPDQLRITPAGRTIPGIEDAVVTAGERGVPFSELGLPWAVEECR</sequence>